<dbReference type="GO" id="GO:0003700">
    <property type="term" value="F:DNA-binding transcription factor activity"/>
    <property type="evidence" value="ECO:0007669"/>
    <property type="project" value="UniProtKB-UniRule"/>
</dbReference>
<dbReference type="CDD" id="cd16321">
    <property type="entry name" value="MraZ_C"/>
    <property type="match status" value="1"/>
</dbReference>
<keyword evidence="10" id="KW-1185">Reference proteome</keyword>
<keyword evidence="4 7" id="KW-0805">Transcription regulation</keyword>
<dbReference type="PANTHER" id="PTHR34701:SF1">
    <property type="entry name" value="TRANSCRIPTIONAL REGULATOR MRAZ"/>
    <property type="match status" value="1"/>
</dbReference>
<organism evidence="9 10">
    <name type="scientific">Amphiplicatus metriothermophilus</name>
    <dbReference type="NCBI Taxonomy" id="1519374"/>
    <lineage>
        <taxon>Bacteria</taxon>
        <taxon>Pseudomonadati</taxon>
        <taxon>Pseudomonadota</taxon>
        <taxon>Alphaproteobacteria</taxon>
        <taxon>Parvularculales</taxon>
        <taxon>Parvularculaceae</taxon>
        <taxon>Amphiplicatus</taxon>
    </lineage>
</organism>
<dbReference type="GO" id="GO:0000976">
    <property type="term" value="F:transcription cis-regulatory region binding"/>
    <property type="evidence" value="ECO:0007669"/>
    <property type="project" value="TreeGrafter"/>
</dbReference>
<reference evidence="9 10" key="1">
    <citation type="submission" date="2017-07" db="EMBL/GenBank/DDBJ databases">
        <authorList>
            <person name="Sun Z.S."/>
            <person name="Albrecht U."/>
            <person name="Echele G."/>
            <person name="Lee C.C."/>
        </authorList>
    </citation>
    <scope>NUCLEOTIDE SEQUENCE [LARGE SCALE GENOMIC DNA]</scope>
    <source>
        <strain evidence="9 10">CGMCC 1.12710</strain>
    </source>
</reference>
<dbReference type="CDD" id="cd16320">
    <property type="entry name" value="MraZ_N"/>
    <property type="match status" value="1"/>
</dbReference>
<dbReference type="SUPFAM" id="SSF89447">
    <property type="entry name" value="AbrB/MazE/MraZ-like"/>
    <property type="match status" value="1"/>
</dbReference>
<keyword evidence="2 7" id="KW-0963">Cytoplasm</keyword>
<dbReference type="Pfam" id="PF02381">
    <property type="entry name" value="MraZ"/>
    <property type="match status" value="1"/>
</dbReference>
<dbReference type="InterPro" id="IPR038619">
    <property type="entry name" value="MraZ_sf"/>
</dbReference>
<dbReference type="InterPro" id="IPR020603">
    <property type="entry name" value="MraZ_dom"/>
</dbReference>
<accession>A0A239PTF0</accession>
<comment type="subcellular location">
    <subcellularLocation>
        <location evidence="7">Cytoplasm</location>
        <location evidence="7">Nucleoid</location>
    </subcellularLocation>
</comment>
<evidence type="ECO:0000313" key="10">
    <source>
        <dbReference type="Proteomes" id="UP000198346"/>
    </source>
</evidence>
<dbReference type="InterPro" id="IPR035644">
    <property type="entry name" value="MraZ_C"/>
</dbReference>
<name>A0A239PTF0_9PROT</name>
<dbReference type="PROSITE" id="PS51740">
    <property type="entry name" value="SPOVT_ABRB"/>
    <property type="match status" value="1"/>
</dbReference>
<dbReference type="InterPro" id="IPR037914">
    <property type="entry name" value="SpoVT-AbrB_sf"/>
</dbReference>
<keyword evidence="5 7" id="KW-0238">DNA-binding</keyword>
<evidence type="ECO:0000256" key="1">
    <source>
        <dbReference type="ARBA" id="ARBA00013860"/>
    </source>
</evidence>
<feature type="domain" description="SpoVT-AbrB" evidence="8">
    <location>
        <begin position="12"/>
        <end position="65"/>
    </location>
</feature>
<dbReference type="EMBL" id="FZQA01000003">
    <property type="protein sequence ID" value="SNT73313.1"/>
    <property type="molecule type" value="Genomic_DNA"/>
</dbReference>
<evidence type="ECO:0000256" key="7">
    <source>
        <dbReference type="HAMAP-Rule" id="MF_01008"/>
    </source>
</evidence>
<comment type="similarity">
    <text evidence="7">Belongs to the MraZ family.</text>
</comment>
<keyword evidence="6 7" id="KW-0804">Transcription</keyword>
<dbReference type="InterPro" id="IPR035642">
    <property type="entry name" value="MraZ_N"/>
</dbReference>
<dbReference type="PANTHER" id="PTHR34701">
    <property type="entry name" value="TRANSCRIPTIONAL REGULATOR MRAZ"/>
    <property type="match status" value="1"/>
</dbReference>
<dbReference type="GO" id="GO:2000143">
    <property type="term" value="P:negative regulation of DNA-templated transcription initiation"/>
    <property type="evidence" value="ECO:0007669"/>
    <property type="project" value="TreeGrafter"/>
</dbReference>
<dbReference type="InterPro" id="IPR007159">
    <property type="entry name" value="SpoVT-AbrB_dom"/>
</dbReference>
<gene>
    <name evidence="7" type="primary">mraZ</name>
    <name evidence="9" type="ORF">SAMN06297382_1711</name>
</gene>
<dbReference type="AlphaFoldDB" id="A0A239PTF0"/>
<evidence type="ECO:0000313" key="9">
    <source>
        <dbReference type="EMBL" id="SNT73313.1"/>
    </source>
</evidence>
<evidence type="ECO:0000256" key="2">
    <source>
        <dbReference type="ARBA" id="ARBA00022490"/>
    </source>
</evidence>
<evidence type="ECO:0000256" key="6">
    <source>
        <dbReference type="ARBA" id="ARBA00023163"/>
    </source>
</evidence>
<dbReference type="HAMAP" id="MF_01008">
    <property type="entry name" value="MraZ"/>
    <property type="match status" value="1"/>
</dbReference>
<keyword evidence="3" id="KW-0677">Repeat</keyword>
<dbReference type="GO" id="GO:0009295">
    <property type="term" value="C:nucleoid"/>
    <property type="evidence" value="ECO:0007669"/>
    <property type="project" value="UniProtKB-SubCell"/>
</dbReference>
<dbReference type="InterPro" id="IPR003444">
    <property type="entry name" value="MraZ"/>
</dbReference>
<dbReference type="Gene3D" id="3.40.1550.20">
    <property type="entry name" value="Transcriptional regulator MraZ domain"/>
    <property type="match status" value="1"/>
</dbReference>
<evidence type="ECO:0000259" key="8">
    <source>
        <dbReference type="PROSITE" id="PS51740"/>
    </source>
</evidence>
<proteinExistence type="inferred from homology"/>
<sequence length="163" mass="17710">MLRSAETLFLGSHINKVDAKGRIAAPADFRRALKLDAFNGFYCVPSLLGPYLDCGGANFIENLQAMIAALDPYDPDRAALQETLIGQARPIPFDGDGRFILPQPLREHARIGERALLMGCGETFQIRDAQGAEERLAAATERARRALGKLRNPPPLQIGGGAR</sequence>
<evidence type="ECO:0000256" key="4">
    <source>
        <dbReference type="ARBA" id="ARBA00023015"/>
    </source>
</evidence>
<dbReference type="GO" id="GO:0005737">
    <property type="term" value="C:cytoplasm"/>
    <property type="evidence" value="ECO:0007669"/>
    <property type="project" value="UniProtKB-UniRule"/>
</dbReference>
<evidence type="ECO:0000256" key="5">
    <source>
        <dbReference type="ARBA" id="ARBA00023125"/>
    </source>
</evidence>
<dbReference type="OrthoDB" id="9807753at2"/>
<comment type="subunit">
    <text evidence="7">Forms oligomers.</text>
</comment>
<evidence type="ECO:0000256" key="3">
    <source>
        <dbReference type="ARBA" id="ARBA00022737"/>
    </source>
</evidence>
<dbReference type="Proteomes" id="UP000198346">
    <property type="component" value="Unassembled WGS sequence"/>
</dbReference>
<dbReference type="RefSeq" id="WP_089412191.1">
    <property type="nucleotide sequence ID" value="NZ_FZQA01000003.1"/>
</dbReference>
<protein>
    <recommendedName>
        <fullName evidence="1 7">Transcriptional regulator MraZ</fullName>
    </recommendedName>
</protein>